<accession>A0A5C5Z2R3</accession>
<evidence type="ECO:0000256" key="1">
    <source>
        <dbReference type="SAM" id="MobiDB-lite"/>
    </source>
</evidence>
<proteinExistence type="predicted"/>
<protein>
    <submittedName>
        <fullName evidence="2">Uncharacterized protein</fullName>
    </submittedName>
</protein>
<keyword evidence="3" id="KW-1185">Reference proteome</keyword>
<organism evidence="2 3">
    <name type="scientific">Novipirellula herctigrandis</name>
    <dbReference type="NCBI Taxonomy" id="2527986"/>
    <lineage>
        <taxon>Bacteria</taxon>
        <taxon>Pseudomonadati</taxon>
        <taxon>Planctomycetota</taxon>
        <taxon>Planctomycetia</taxon>
        <taxon>Pirellulales</taxon>
        <taxon>Pirellulaceae</taxon>
        <taxon>Novipirellula</taxon>
    </lineage>
</organism>
<name>A0A5C5Z2R3_9BACT</name>
<comment type="caution">
    <text evidence="2">The sequence shown here is derived from an EMBL/GenBank/DDBJ whole genome shotgun (WGS) entry which is preliminary data.</text>
</comment>
<gene>
    <name evidence="2" type="ORF">CA13_31250</name>
</gene>
<evidence type="ECO:0000313" key="2">
    <source>
        <dbReference type="EMBL" id="TWT81672.1"/>
    </source>
</evidence>
<dbReference type="EMBL" id="SJPJ01000001">
    <property type="protein sequence ID" value="TWT81672.1"/>
    <property type="molecule type" value="Genomic_DNA"/>
</dbReference>
<evidence type="ECO:0000313" key="3">
    <source>
        <dbReference type="Proteomes" id="UP000315010"/>
    </source>
</evidence>
<feature type="compositionally biased region" description="Basic and acidic residues" evidence="1">
    <location>
        <begin position="132"/>
        <end position="155"/>
    </location>
</feature>
<dbReference type="AlphaFoldDB" id="A0A5C5Z2R3"/>
<sequence length="155" mass="17144">MWESSESTAEASACGITQYCDVPISKSCRDFGRSFPSLRIVSASICMSRPTEGFADALLTEASDVELRAANDTPPPVNYQRRRARRALAAKPCYAATSKCQLDAPTPSQYCSGRNRDAGGLPPSRHARNRNRRDAQHRLDDRSKTDPKPNSIKRE</sequence>
<dbReference type="Proteomes" id="UP000315010">
    <property type="component" value="Unassembled WGS sequence"/>
</dbReference>
<feature type="region of interest" description="Disordered" evidence="1">
    <location>
        <begin position="104"/>
        <end position="155"/>
    </location>
</feature>
<reference evidence="2 3" key="1">
    <citation type="submission" date="2019-02" db="EMBL/GenBank/DDBJ databases">
        <title>Deep-cultivation of Planctomycetes and their phenomic and genomic characterization uncovers novel biology.</title>
        <authorList>
            <person name="Wiegand S."/>
            <person name="Jogler M."/>
            <person name="Boedeker C."/>
            <person name="Pinto D."/>
            <person name="Vollmers J."/>
            <person name="Rivas-Marin E."/>
            <person name="Kohn T."/>
            <person name="Peeters S.H."/>
            <person name="Heuer A."/>
            <person name="Rast P."/>
            <person name="Oberbeckmann S."/>
            <person name="Bunk B."/>
            <person name="Jeske O."/>
            <person name="Meyerdierks A."/>
            <person name="Storesund J.E."/>
            <person name="Kallscheuer N."/>
            <person name="Luecker S."/>
            <person name="Lage O.M."/>
            <person name="Pohl T."/>
            <person name="Merkel B.J."/>
            <person name="Hornburger P."/>
            <person name="Mueller R.-W."/>
            <person name="Bruemmer F."/>
            <person name="Labrenz M."/>
            <person name="Spormann A.M."/>
            <person name="Op Den Camp H."/>
            <person name="Overmann J."/>
            <person name="Amann R."/>
            <person name="Jetten M.S.M."/>
            <person name="Mascher T."/>
            <person name="Medema M.H."/>
            <person name="Devos D.P."/>
            <person name="Kaster A.-K."/>
            <person name="Ovreas L."/>
            <person name="Rohde M."/>
            <person name="Galperin M.Y."/>
            <person name="Jogler C."/>
        </authorList>
    </citation>
    <scope>NUCLEOTIDE SEQUENCE [LARGE SCALE GENOMIC DNA]</scope>
    <source>
        <strain evidence="2 3">CA13</strain>
    </source>
</reference>